<feature type="non-terminal residue" evidence="1">
    <location>
        <position position="97"/>
    </location>
</feature>
<dbReference type="EMBL" id="CAJVPU010056146">
    <property type="protein sequence ID" value="CAG8769859.1"/>
    <property type="molecule type" value="Genomic_DNA"/>
</dbReference>
<proteinExistence type="predicted"/>
<sequence>NVISHSQQHERLLEKARLHETKPEERLLHGTNVWNLLVIDNIDFFEQTFMYGNIYETTRKTAYMTLRMVFQFVLPEPIKHCNPNNDSNSSENNQSLF</sequence>
<evidence type="ECO:0000313" key="1">
    <source>
        <dbReference type="EMBL" id="CAG8769859.1"/>
    </source>
</evidence>
<name>A0ACA9QZ03_9GLOM</name>
<evidence type="ECO:0000313" key="2">
    <source>
        <dbReference type="Proteomes" id="UP000789702"/>
    </source>
</evidence>
<keyword evidence="2" id="KW-1185">Reference proteome</keyword>
<accession>A0ACA9QZ03</accession>
<protein>
    <submittedName>
        <fullName evidence="1">7896_t:CDS:1</fullName>
    </submittedName>
</protein>
<organism evidence="1 2">
    <name type="scientific">Dentiscutata heterogama</name>
    <dbReference type="NCBI Taxonomy" id="1316150"/>
    <lineage>
        <taxon>Eukaryota</taxon>
        <taxon>Fungi</taxon>
        <taxon>Fungi incertae sedis</taxon>
        <taxon>Mucoromycota</taxon>
        <taxon>Glomeromycotina</taxon>
        <taxon>Glomeromycetes</taxon>
        <taxon>Diversisporales</taxon>
        <taxon>Gigasporaceae</taxon>
        <taxon>Dentiscutata</taxon>
    </lineage>
</organism>
<reference evidence="1" key="1">
    <citation type="submission" date="2021-06" db="EMBL/GenBank/DDBJ databases">
        <authorList>
            <person name="Kallberg Y."/>
            <person name="Tangrot J."/>
            <person name="Rosling A."/>
        </authorList>
    </citation>
    <scope>NUCLEOTIDE SEQUENCE</scope>
    <source>
        <strain evidence="1">IL203A</strain>
    </source>
</reference>
<gene>
    <name evidence="1" type="ORF">DHETER_LOCUS15765</name>
</gene>
<dbReference type="Proteomes" id="UP000789702">
    <property type="component" value="Unassembled WGS sequence"/>
</dbReference>
<feature type="non-terminal residue" evidence="1">
    <location>
        <position position="1"/>
    </location>
</feature>
<comment type="caution">
    <text evidence="1">The sequence shown here is derived from an EMBL/GenBank/DDBJ whole genome shotgun (WGS) entry which is preliminary data.</text>
</comment>